<dbReference type="EMBL" id="CAJVPW010021005">
    <property type="protein sequence ID" value="CAG8691521.1"/>
    <property type="molecule type" value="Genomic_DNA"/>
</dbReference>
<name>A0ACA9P4P7_9GLOM</name>
<dbReference type="Proteomes" id="UP000789366">
    <property type="component" value="Unassembled WGS sequence"/>
</dbReference>
<evidence type="ECO:0000313" key="2">
    <source>
        <dbReference type="Proteomes" id="UP000789366"/>
    </source>
</evidence>
<organism evidence="1 2">
    <name type="scientific">Cetraspora pellucida</name>
    <dbReference type="NCBI Taxonomy" id="1433469"/>
    <lineage>
        <taxon>Eukaryota</taxon>
        <taxon>Fungi</taxon>
        <taxon>Fungi incertae sedis</taxon>
        <taxon>Mucoromycota</taxon>
        <taxon>Glomeromycotina</taxon>
        <taxon>Glomeromycetes</taxon>
        <taxon>Diversisporales</taxon>
        <taxon>Gigasporaceae</taxon>
        <taxon>Cetraspora</taxon>
    </lineage>
</organism>
<sequence length="46" mass="5182">LAMPKNNTDKVIVMASFYVSQFCRELSKAVVDSEQINIYAKLSEVT</sequence>
<keyword evidence="2" id="KW-1185">Reference proteome</keyword>
<gene>
    <name evidence="1" type="ORF">SPELUC_LOCUS10780</name>
</gene>
<protein>
    <submittedName>
        <fullName evidence="1">13813_t:CDS:1</fullName>
    </submittedName>
</protein>
<proteinExistence type="predicted"/>
<feature type="non-terminal residue" evidence="1">
    <location>
        <position position="1"/>
    </location>
</feature>
<accession>A0ACA9P4P7</accession>
<comment type="caution">
    <text evidence="1">The sequence shown here is derived from an EMBL/GenBank/DDBJ whole genome shotgun (WGS) entry which is preliminary data.</text>
</comment>
<reference evidence="1" key="1">
    <citation type="submission" date="2021-06" db="EMBL/GenBank/DDBJ databases">
        <authorList>
            <person name="Kallberg Y."/>
            <person name="Tangrot J."/>
            <person name="Rosling A."/>
        </authorList>
    </citation>
    <scope>NUCLEOTIDE SEQUENCE</scope>
    <source>
        <strain evidence="1">28 12/20/2015</strain>
    </source>
</reference>
<evidence type="ECO:0000313" key="1">
    <source>
        <dbReference type="EMBL" id="CAG8691521.1"/>
    </source>
</evidence>